<name>A0A8S3YVY6_9EUPU</name>
<dbReference type="GO" id="GO:0005886">
    <property type="term" value="C:plasma membrane"/>
    <property type="evidence" value="ECO:0007669"/>
    <property type="project" value="UniProtKB-SubCell"/>
</dbReference>
<keyword evidence="6 9" id="KW-0812">Transmembrane</keyword>
<feature type="transmembrane region" description="Helical" evidence="9">
    <location>
        <begin position="149"/>
        <end position="168"/>
    </location>
</feature>
<feature type="transmembrane region" description="Helical" evidence="9">
    <location>
        <begin position="241"/>
        <end position="264"/>
    </location>
</feature>
<evidence type="ECO:0000256" key="9">
    <source>
        <dbReference type="RuleBase" id="RU368035"/>
    </source>
</evidence>
<evidence type="ECO:0000256" key="8">
    <source>
        <dbReference type="ARBA" id="ARBA00023136"/>
    </source>
</evidence>
<comment type="caution">
    <text evidence="10">The sequence shown here is derived from an EMBL/GenBank/DDBJ whole genome shotgun (WGS) entry which is preliminary data.</text>
</comment>
<evidence type="ECO:0000256" key="2">
    <source>
        <dbReference type="ARBA" id="ARBA00004651"/>
    </source>
</evidence>
<keyword evidence="4 9" id="KW-0813">Transport</keyword>
<keyword evidence="11" id="KW-1185">Reference proteome</keyword>
<evidence type="ECO:0000256" key="5">
    <source>
        <dbReference type="ARBA" id="ARBA00022475"/>
    </source>
</evidence>
<evidence type="ECO:0000256" key="3">
    <source>
        <dbReference type="ARBA" id="ARBA00006366"/>
    </source>
</evidence>
<evidence type="ECO:0000256" key="4">
    <source>
        <dbReference type="ARBA" id="ARBA00022448"/>
    </source>
</evidence>
<evidence type="ECO:0000256" key="7">
    <source>
        <dbReference type="ARBA" id="ARBA00022989"/>
    </source>
</evidence>
<proteinExistence type="inferred from homology"/>
<feature type="transmembrane region" description="Helical" evidence="9">
    <location>
        <begin position="50"/>
        <end position="70"/>
    </location>
</feature>
<comment type="catalytic activity">
    <reaction evidence="1 9">
        <text>riboflavin(in) = riboflavin(out)</text>
        <dbReference type="Rhea" id="RHEA:35015"/>
        <dbReference type="ChEBI" id="CHEBI:57986"/>
    </reaction>
</comment>
<dbReference type="OrthoDB" id="9995836at2759"/>
<feature type="transmembrane region" description="Helical" evidence="9">
    <location>
        <begin position="371"/>
        <end position="393"/>
    </location>
</feature>
<comment type="function">
    <text evidence="9">Plasma membrane transporter mediating the uptake by cells of the water soluble vitamin B2/riboflavin that plays a key role in biochemical oxidation-reduction reactions of the carbohydrate, lipid, and amino acid metabolism.</text>
</comment>
<organism evidence="10 11">
    <name type="scientific">Candidula unifasciata</name>
    <dbReference type="NCBI Taxonomy" id="100452"/>
    <lineage>
        <taxon>Eukaryota</taxon>
        <taxon>Metazoa</taxon>
        <taxon>Spiralia</taxon>
        <taxon>Lophotrochozoa</taxon>
        <taxon>Mollusca</taxon>
        <taxon>Gastropoda</taxon>
        <taxon>Heterobranchia</taxon>
        <taxon>Euthyneura</taxon>
        <taxon>Panpulmonata</taxon>
        <taxon>Eupulmonata</taxon>
        <taxon>Stylommatophora</taxon>
        <taxon>Helicina</taxon>
        <taxon>Helicoidea</taxon>
        <taxon>Geomitridae</taxon>
        <taxon>Candidula</taxon>
    </lineage>
</organism>
<feature type="transmembrane region" description="Helical" evidence="9">
    <location>
        <begin position="82"/>
        <end position="103"/>
    </location>
</feature>
<dbReference type="InterPro" id="IPR009357">
    <property type="entry name" value="Riboflavin_transptr"/>
</dbReference>
<reference evidence="10" key="1">
    <citation type="submission" date="2021-04" db="EMBL/GenBank/DDBJ databases">
        <authorList>
            <consortium name="Molecular Ecology Group"/>
        </authorList>
    </citation>
    <scope>NUCLEOTIDE SEQUENCE</scope>
</reference>
<evidence type="ECO:0000313" key="10">
    <source>
        <dbReference type="EMBL" id="CAG5120949.1"/>
    </source>
</evidence>
<evidence type="ECO:0000313" key="11">
    <source>
        <dbReference type="Proteomes" id="UP000678393"/>
    </source>
</evidence>
<evidence type="ECO:0000256" key="6">
    <source>
        <dbReference type="ARBA" id="ARBA00022692"/>
    </source>
</evidence>
<evidence type="ECO:0000256" key="1">
    <source>
        <dbReference type="ARBA" id="ARBA00000215"/>
    </source>
</evidence>
<feature type="transmembrane region" description="Helical" evidence="9">
    <location>
        <begin position="433"/>
        <end position="453"/>
    </location>
</feature>
<dbReference type="PANTHER" id="PTHR12929:SF10">
    <property type="entry name" value="RIBOFLAVIN TRANSPORTER"/>
    <property type="match status" value="1"/>
</dbReference>
<accession>A0A8S3YVY6</accession>
<dbReference type="PANTHER" id="PTHR12929">
    <property type="entry name" value="SOLUTE CARRIER FAMILY 52"/>
    <property type="match status" value="1"/>
</dbReference>
<sequence>MARQLCRCGSINLLVFLLVILFGVSSWVDINGLWVELPVLVQHLPEGWDLPSYMSVIIQVANIAPLIYTISSTVWPHRMLEVPVIYVIISLGCVSCLLLAFVWDVTSSIAGVEHSTALFVLQFCLALVDCTSSVAFLPFMSAFKTQYMTAYFIGEGFSGLIPSLVALVQGAGSMKCVKIAHFQNQSAGNETEHDMHISKFVNGTIVFNNSSEFREYSMSNSNKSEFGLSTSVFPVYQEPRFSVQVFFLLLMVLLIVSLLSFTFLNFSSYCQKEKVGTSLEPSVKVISGFSNHDLPIVPSGGIVVKTKDPKADKIYHASINKQYNQRYNSNDVVVDSKSISHLIGSEIDTSSEESDLSIPKSTRAKMAPSKYACFLLLTAFLNAISNGLLPSIQSYSCLPYGIEEFHLSVTLASIANPFACLASFMLKMKSLKWTVVSSIIGTGLTGYIVWTAAASPTPPLVDHTAGPVILILCWILVVFVLTYTKVSIATEFREEGKRALLWIGASTQAGSLLGAVSIFVVVNVFKLFRTGNPCA</sequence>
<dbReference type="Pfam" id="PF06237">
    <property type="entry name" value="SLC52_ribofla_tr"/>
    <property type="match status" value="1"/>
</dbReference>
<gene>
    <name evidence="10" type="ORF">CUNI_LOCUS6507</name>
</gene>
<keyword evidence="7 9" id="KW-1133">Transmembrane helix</keyword>
<protein>
    <recommendedName>
        <fullName evidence="9">Riboflavin transporter</fullName>
    </recommendedName>
</protein>
<keyword evidence="5 9" id="KW-1003">Cell membrane</keyword>
<dbReference type="AlphaFoldDB" id="A0A8S3YVY6"/>
<feature type="transmembrane region" description="Helical" evidence="9">
    <location>
        <begin position="115"/>
        <end position="137"/>
    </location>
</feature>
<dbReference type="Proteomes" id="UP000678393">
    <property type="component" value="Unassembled WGS sequence"/>
</dbReference>
<feature type="transmembrane region" description="Helical" evidence="9">
    <location>
        <begin position="500"/>
        <end position="522"/>
    </location>
</feature>
<dbReference type="EMBL" id="CAJHNH020000999">
    <property type="protein sequence ID" value="CAG5120949.1"/>
    <property type="molecule type" value="Genomic_DNA"/>
</dbReference>
<feature type="transmembrane region" description="Helical" evidence="9">
    <location>
        <begin position="465"/>
        <end position="488"/>
    </location>
</feature>
<comment type="similarity">
    <text evidence="3 9">Belongs to the riboflavin transporter family.</text>
</comment>
<comment type="subcellular location">
    <subcellularLocation>
        <location evidence="2 9">Cell membrane</location>
        <topology evidence="2 9">Multi-pass membrane protein</topology>
    </subcellularLocation>
</comment>
<feature type="transmembrane region" description="Helical" evidence="9">
    <location>
        <begin position="405"/>
        <end position="426"/>
    </location>
</feature>
<keyword evidence="8 9" id="KW-0472">Membrane</keyword>
<dbReference type="GO" id="GO:0032217">
    <property type="term" value="F:riboflavin transmembrane transporter activity"/>
    <property type="evidence" value="ECO:0007669"/>
    <property type="project" value="UniProtKB-UniRule"/>
</dbReference>
<feature type="transmembrane region" description="Helical" evidence="9">
    <location>
        <begin position="12"/>
        <end position="30"/>
    </location>
</feature>